<name>A0A9P5TY52_9AGAR</name>
<proteinExistence type="predicted"/>
<keyword evidence="2" id="KW-0812">Transmembrane</keyword>
<feature type="compositionally biased region" description="Polar residues" evidence="1">
    <location>
        <begin position="189"/>
        <end position="202"/>
    </location>
</feature>
<comment type="caution">
    <text evidence="3">The sequence shown here is derived from an EMBL/GenBank/DDBJ whole genome shotgun (WGS) entry which is preliminary data.</text>
</comment>
<feature type="region of interest" description="Disordered" evidence="1">
    <location>
        <begin position="185"/>
        <end position="249"/>
    </location>
</feature>
<keyword evidence="4" id="KW-1185">Reference proteome</keyword>
<keyword evidence="2" id="KW-0472">Membrane</keyword>
<evidence type="ECO:0000313" key="3">
    <source>
        <dbReference type="EMBL" id="KAF9055547.1"/>
    </source>
</evidence>
<feature type="compositionally biased region" description="Low complexity" evidence="1">
    <location>
        <begin position="99"/>
        <end position="134"/>
    </location>
</feature>
<dbReference type="Proteomes" id="UP000772434">
    <property type="component" value="Unassembled WGS sequence"/>
</dbReference>
<dbReference type="AlphaFoldDB" id="A0A9P5TY52"/>
<gene>
    <name evidence="3" type="ORF">BDP27DRAFT_1433657</name>
</gene>
<reference evidence="3" key="1">
    <citation type="submission" date="2020-11" db="EMBL/GenBank/DDBJ databases">
        <authorList>
            <consortium name="DOE Joint Genome Institute"/>
            <person name="Ahrendt S."/>
            <person name="Riley R."/>
            <person name="Andreopoulos W."/>
            <person name="Labutti K."/>
            <person name="Pangilinan J."/>
            <person name="Ruiz-Duenas F.J."/>
            <person name="Barrasa J.M."/>
            <person name="Sanchez-Garcia M."/>
            <person name="Camarero S."/>
            <person name="Miyauchi S."/>
            <person name="Serrano A."/>
            <person name="Linde D."/>
            <person name="Babiker R."/>
            <person name="Drula E."/>
            <person name="Ayuso-Fernandez I."/>
            <person name="Pacheco R."/>
            <person name="Padilla G."/>
            <person name="Ferreira P."/>
            <person name="Barriuso J."/>
            <person name="Kellner H."/>
            <person name="Castanera R."/>
            <person name="Alfaro M."/>
            <person name="Ramirez L."/>
            <person name="Pisabarro A.G."/>
            <person name="Kuo A."/>
            <person name="Tritt A."/>
            <person name="Lipzen A."/>
            <person name="He G."/>
            <person name="Yan M."/>
            <person name="Ng V."/>
            <person name="Cullen D."/>
            <person name="Martin F."/>
            <person name="Rosso M.-N."/>
            <person name="Henrissat B."/>
            <person name="Hibbett D."/>
            <person name="Martinez A.T."/>
            <person name="Grigoriev I.V."/>
        </authorList>
    </citation>
    <scope>NUCLEOTIDE SEQUENCE</scope>
    <source>
        <strain evidence="3">AH 40177</strain>
    </source>
</reference>
<feature type="transmembrane region" description="Helical" evidence="2">
    <location>
        <begin position="143"/>
        <end position="167"/>
    </location>
</feature>
<feature type="compositionally biased region" description="Polar residues" evidence="1">
    <location>
        <begin position="240"/>
        <end position="249"/>
    </location>
</feature>
<evidence type="ECO:0000256" key="1">
    <source>
        <dbReference type="SAM" id="MobiDB-lite"/>
    </source>
</evidence>
<feature type="compositionally biased region" description="Pro residues" evidence="1">
    <location>
        <begin position="222"/>
        <end position="233"/>
    </location>
</feature>
<protein>
    <submittedName>
        <fullName evidence="3">Uncharacterized protein</fullName>
    </submittedName>
</protein>
<dbReference type="OrthoDB" id="3130032at2759"/>
<organism evidence="3 4">
    <name type="scientific">Rhodocollybia butyracea</name>
    <dbReference type="NCBI Taxonomy" id="206335"/>
    <lineage>
        <taxon>Eukaryota</taxon>
        <taxon>Fungi</taxon>
        <taxon>Dikarya</taxon>
        <taxon>Basidiomycota</taxon>
        <taxon>Agaricomycotina</taxon>
        <taxon>Agaricomycetes</taxon>
        <taxon>Agaricomycetidae</taxon>
        <taxon>Agaricales</taxon>
        <taxon>Marasmiineae</taxon>
        <taxon>Omphalotaceae</taxon>
        <taxon>Rhodocollybia</taxon>
    </lineage>
</organism>
<evidence type="ECO:0000256" key="2">
    <source>
        <dbReference type="SAM" id="Phobius"/>
    </source>
</evidence>
<feature type="region of interest" description="Disordered" evidence="1">
    <location>
        <begin position="81"/>
        <end position="140"/>
    </location>
</feature>
<evidence type="ECO:0000313" key="4">
    <source>
        <dbReference type="Proteomes" id="UP000772434"/>
    </source>
</evidence>
<feature type="compositionally biased region" description="Low complexity" evidence="1">
    <location>
        <begin position="81"/>
        <end position="92"/>
    </location>
</feature>
<dbReference type="EMBL" id="JADNRY010000439">
    <property type="protein sequence ID" value="KAF9055547.1"/>
    <property type="molecule type" value="Genomic_DNA"/>
</dbReference>
<accession>A0A9P5TY52</accession>
<sequence>MVPSTHPMAKFDITGAISSRTQFIHAAPVLTSNNPAAPPLVPHTATTVRSTNTSPLTQTVTIIDPLSTFIVQTRPSNESVAAAPATSAAETPPFGPHATVTATTTSPLTPSTSTSIPSRSVTTAPTTSSVTPTPDTKKDTRTLSAGLIAGVVIGSMLVLALCIGIFIRMYSQRRQRRHQEIEAGCIPPLQQTAHTDTDSNPVLTLDPSGEKGHHNRGSTIPAPNPQAPEPEPTSIPESPQLESLPNPLSESHLIPSLAQIQEDVNQDIQVKVIRMEATMGRMAEQIRHLESQLVITGDGNFYTPPPTYISS</sequence>
<keyword evidence="2" id="KW-1133">Transmembrane helix</keyword>